<sequence length="365" mass="39607">MRLLTLLGLLACAACSPMALSDSAVAAPQGPRDPAVRYRNSDGSRIDKPWSEVLAWMWEATVKKLPPPPSTHVNGYDFPVVRDAQGTAPAPAEGLSVTWIGHATALIRLNGHTVLTDPHFSGRASPLSWVGMPRKVPTPYRVEALPHIDVVLISHDHYDHLDEPTVRRLAQQPGGPPVFLVPQGLGAWLAARGIAAEEVAWWQPWKQGRLSAWALPAHHWSGRGLSDRHTSHWAGWAVQVGAERVYYAGDTGYGADFADIGRRMGPFDLALIPVGAYEPRAFMKDQHVNPSEAVRIHQEVRAHHSLGVHWGTFELADEPLDAPLGELSRAAAEAGLAEGVFRLLKHGETWTLKGAVPGAPPPLAP</sequence>
<dbReference type="Proteomes" id="UP001528673">
    <property type="component" value="Unassembled WGS sequence"/>
</dbReference>
<dbReference type="PANTHER" id="PTHR15032:SF4">
    <property type="entry name" value="N-ACYL-PHOSPHATIDYLETHANOLAMINE-HYDROLYZING PHOSPHOLIPASE D"/>
    <property type="match status" value="1"/>
</dbReference>
<proteinExistence type="predicted"/>
<evidence type="ECO:0000256" key="1">
    <source>
        <dbReference type="SAM" id="SignalP"/>
    </source>
</evidence>
<dbReference type="Gene3D" id="3.60.15.10">
    <property type="entry name" value="Ribonuclease Z/Hydroxyacylglutathione hydrolase-like"/>
    <property type="match status" value="1"/>
</dbReference>
<evidence type="ECO:0000313" key="3">
    <source>
        <dbReference type="EMBL" id="MDD0837693.1"/>
    </source>
</evidence>
<keyword evidence="4" id="KW-1185">Reference proteome</keyword>
<protein>
    <submittedName>
        <fullName evidence="3">MBL fold metallo-hydrolase</fullName>
    </submittedName>
</protein>
<accession>A0ABT5MUG3</accession>
<dbReference type="PANTHER" id="PTHR15032">
    <property type="entry name" value="N-ACYL-PHOSPHATIDYLETHANOLAMINE-HYDROLYZING PHOSPHOLIPASE D"/>
    <property type="match status" value="1"/>
</dbReference>
<dbReference type="Pfam" id="PF12706">
    <property type="entry name" value="Lactamase_B_2"/>
    <property type="match status" value="1"/>
</dbReference>
<feature type="chain" id="PRO_5045527797" evidence="1">
    <location>
        <begin position="27"/>
        <end position="365"/>
    </location>
</feature>
<evidence type="ECO:0000259" key="2">
    <source>
        <dbReference type="Pfam" id="PF12706"/>
    </source>
</evidence>
<gene>
    <name evidence="3" type="ORF">PSQ40_03820</name>
</gene>
<evidence type="ECO:0000313" key="4">
    <source>
        <dbReference type="Proteomes" id="UP001528673"/>
    </source>
</evidence>
<dbReference type="EMBL" id="JAQSIP010000002">
    <property type="protein sequence ID" value="MDD0837693.1"/>
    <property type="molecule type" value="Genomic_DNA"/>
</dbReference>
<feature type="domain" description="Metallo-beta-lactamase" evidence="2">
    <location>
        <begin position="112"/>
        <end position="310"/>
    </location>
</feature>
<dbReference type="RefSeq" id="WP_273948946.1">
    <property type="nucleotide sequence ID" value="NZ_JAQSIP010000002.1"/>
</dbReference>
<name>A0ABT5MUG3_9BURK</name>
<dbReference type="SUPFAM" id="SSF56281">
    <property type="entry name" value="Metallo-hydrolase/oxidoreductase"/>
    <property type="match status" value="1"/>
</dbReference>
<dbReference type="InterPro" id="IPR001279">
    <property type="entry name" value="Metallo-B-lactamas"/>
</dbReference>
<organism evidence="3 4">
    <name type="scientific">Curvibacter cyanobacteriorum</name>
    <dbReference type="NCBI Taxonomy" id="3026422"/>
    <lineage>
        <taxon>Bacteria</taxon>
        <taxon>Pseudomonadati</taxon>
        <taxon>Pseudomonadota</taxon>
        <taxon>Betaproteobacteria</taxon>
        <taxon>Burkholderiales</taxon>
        <taxon>Comamonadaceae</taxon>
        <taxon>Curvibacter</taxon>
    </lineage>
</organism>
<feature type="signal peptide" evidence="1">
    <location>
        <begin position="1"/>
        <end position="26"/>
    </location>
</feature>
<reference evidence="3 4" key="1">
    <citation type="submission" date="2023-02" db="EMBL/GenBank/DDBJ databases">
        <title>Bacterial whole genomic sequence of Curvibacter sp. HBC61.</title>
        <authorList>
            <person name="Le V."/>
            <person name="Ko S.-R."/>
            <person name="Ahn C.-Y."/>
            <person name="Oh H.-M."/>
        </authorList>
    </citation>
    <scope>NUCLEOTIDE SEQUENCE [LARGE SCALE GENOMIC DNA]</scope>
    <source>
        <strain evidence="3 4">HBC61</strain>
    </source>
</reference>
<comment type="caution">
    <text evidence="3">The sequence shown here is derived from an EMBL/GenBank/DDBJ whole genome shotgun (WGS) entry which is preliminary data.</text>
</comment>
<dbReference type="InterPro" id="IPR036866">
    <property type="entry name" value="RibonucZ/Hydroxyglut_hydro"/>
</dbReference>
<keyword evidence="1" id="KW-0732">Signal</keyword>